<dbReference type="PANTHER" id="PTHR42755">
    <property type="entry name" value="3-DEOXY-MANNO-OCTULOSONATE CYTIDYLYLTRANSFERASE"/>
    <property type="match status" value="1"/>
</dbReference>
<dbReference type="GO" id="GO:0009245">
    <property type="term" value="P:lipid A biosynthetic process"/>
    <property type="evidence" value="ECO:0007669"/>
    <property type="project" value="TreeGrafter"/>
</dbReference>
<keyword evidence="10" id="KW-1003">Cell membrane</keyword>
<dbReference type="InterPro" id="IPR038107">
    <property type="entry name" value="Glycos_transf_N_sf"/>
</dbReference>
<dbReference type="UniPathway" id="UPA00958"/>
<dbReference type="GO" id="GO:0009244">
    <property type="term" value="P:lipopolysaccharide core region biosynthetic process"/>
    <property type="evidence" value="ECO:0007669"/>
    <property type="project" value="UniProtKB-UniRule"/>
</dbReference>
<dbReference type="RefSeq" id="WP_097372757.1">
    <property type="nucleotide sequence ID" value="NZ_CP021404.1"/>
</dbReference>
<name>A0A291LX39_9RHOB</name>
<dbReference type="EC" id="2.4.99.12" evidence="3 10"/>
<evidence type="ECO:0000256" key="4">
    <source>
        <dbReference type="ARBA" id="ARBA00019077"/>
    </source>
</evidence>
<dbReference type="InterPro" id="IPR007507">
    <property type="entry name" value="Glycos_transf_N"/>
</dbReference>
<comment type="subcellular location">
    <subcellularLocation>
        <location evidence="10">Cell membrane</location>
    </subcellularLocation>
</comment>
<keyword evidence="5 10" id="KW-0808">Transferase</keyword>
<keyword evidence="10" id="KW-0472">Membrane</keyword>
<dbReference type="Gene3D" id="3.40.50.2000">
    <property type="entry name" value="Glycogen Phosphorylase B"/>
    <property type="match status" value="1"/>
</dbReference>
<comment type="similarity">
    <text evidence="10">Belongs to the glycosyltransferase group 1 family.</text>
</comment>
<dbReference type="OrthoDB" id="9789797at2"/>
<dbReference type="InterPro" id="IPR039901">
    <property type="entry name" value="Kdotransferase"/>
</dbReference>
<evidence type="ECO:0000259" key="11">
    <source>
        <dbReference type="Pfam" id="PF04413"/>
    </source>
</evidence>
<dbReference type="Pfam" id="PF04413">
    <property type="entry name" value="Glycos_transf_N"/>
    <property type="match status" value="1"/>
</dbReference>
<evidence type="ECO:0000313" key="13">
    <source>
        <dbReference type="Proteomes" id="UP000219050"/>
    </source>
</evidence>
<dbReference type="EMBL" id="CP021404">
    <property type="protein sequence ID" value="ATI41250.1"/>
    <property type="molecule type" value="Genomic_DNA"/>
</dbReference>
<dbReference type="Gene3D" id="3.40.50.11720">
    <property type="entry name" value="3-Deoxy-D-manno-octulosonic-acid transferase, N-terminal domain"/>
    <property type="match status" value="1"/>
</dbReference>
<evidence type="ECO:0000256" key="1">
    <source>
        <dbReference type="ARBA" id="ARBA00003394"/>
    </source>
</evidence>
<feature type="domain" description="3-deoxy-D-manno-octulosonic-acid transferase N-terminal" evidence="11">
    <location>
        <begin position="33"/>
        <end position="216"/>
    </location>
</feature>
<evidence type="ECO:0000256" key="5">
    <source>
        <dbReference type="ARBA" id="ARBA00022679"/>
    </source>
</evidence>
<dbReference type="GO" id="GO:0005886">
    <property type="term" value="C:plasma membrane"/>
    <property type="evidence" value="ECO:0007669"/>
    <property type="project" value="UniProtKB-SubCell"/>
</dbReference>
<comment type="function">
    <text evidence="1 10">Involved in lipopolysaccharide (LPS) biosynthesis. Catalyzes the transfer of 3-deoxy-D-manno-octulosonate (Kdo) residue(s) from CMP-Kdo to lipid IV(A), the tetraacyldisaccharide-1,4'-bisphosphate precursor of lipid A.</text>
</comment>
<feature type="site" description="Transition state stabilizer" evidence="9">
    <location>
        <position position="215"/>
    </location>
</feature>
<evidence type="ECO:0000256" key="6">
    <source>
        <dbReference type="ARBA" id="ARBA00031445"/>
    </source>
</evidence>
<evidence type="ECO:0000256" key="3">
    <source>
        <dbReference type="ARBA" id="ARBA00012621"/>
    </source>
</evidence>
<evidence type="ECO:0000256" key="10">
    <source>
        <dbReference type="RuleBase" id="RU365103"/>
    </source>
</evidence>
<dbReference type="KEGG" id="cmag:CBW24_04035"/>
<dbReference type="GO" id="GO:0043842">
    <property type="term" value="F:Kdo transferase activity"/>
    <property type="evidence" value="ECO:0007669"/>
    <property type="project" value="UniProtKB-EC"/>
</dbReference>
<comment type="pathway">
    <text evidence="2 10">Bacterial outer membrane biogenesis; LPS core biosynthesis.</text>
</comment>
<dbReference type="AlphaFoldDB" id="A0A291LX39"/>
<organism evidence="12 13">
    <name type="scientific">Pacificitalea manganoxidans</name>
    <dbReference type="NCBI Taxonomy" id="1411902"/>
    <lineage>
        <taxon>Bacteria</taxon>
        <taxon>Pseudomonadati</taxon>
        <taxon>Pseudomonadota</taxon>
        <taxon>Alphaproteobacteria</taxon>
        <taxon>Rhodobacterales</taxon>
        <taxon>Paracoccaceae</taxon>
        <taxon>Pacificitalea</taxon>
    </lineage>
</organism>
<evidence type="ECO:0000313" key="12">
    <source>
        <dbReference type="EMBL" id="ATI41250.1"/>
    </source>
</evidence>
<dbReference type="PANTHER" id="PTHR42755:SF1">
    <property type="entry name" value="3-DEOXY-D-MANNO-OCTULOSONIC ACID TRANSFERASE, MITOCHONDRIAL-RELATED"/>
    <property type="match status" value="1"/>
</dbReference>
<proteinExistence type="inferred from homology"/>
<gene>
    <name evidence="12" type="ORF">CBW24_04035</name>
</gene>
<evidence type="ECO:0000256" key="9">
    <source>
        <dbReference type="PIRSR" id="PIRSR639901-2"/>
    </source>
</evidence>
<accession>A0A291LX39</accession>
<protein>
    <recommendedName>
        <fullName evidence="4 10">3-deoxy-D-manno-octulosonic acid transferase</fullName>
        <shortName evidence="10">Kdo transferase</shortName>
        <ecNumber evidence="3 10">2.4.99.12</ecNumber>
    </recommendedName>
    <alternativeName>
        <fullName evidence="6 10">Lipid IV(A) 3-deoxy-D-manno-octulosonic acid transferase</fullName>
    </alternativeName>
</protein>
<sequence length="431" mass="46903">MIVYRIILSLAAPVVALLYLLRRLRGRITAADLRERLGGGPHTTAPDAPHGPDAPALWLHAASNGELASARPLISALLARDPALRLVITTNSLTGRALAQGWNDPRIAARLAPLDYRPLLRRFLRRHRPAALLLIESDLWLNRIFTLHRAGLPVMVISARMSARSAARWQRVAPRLARQLMTRLHGVSAQDSATEDRLRALGLPETRRLARVNLKAAVTLPAPDPAERDACRRVFDRAHTVLAASTHPGEEEIILDAFARAQIHDPALRLILAPRHPRRGDEVRRLIAARGLSLRRRAAGEAPTANAAVYLADTLGEMALWFDLACSSFIGGSLVPLGGHTPYEPAQRGTAILHGPHLQNFAAIYARLDAEGGARQISDAETLARGFLMPSAEARVMADTARRIAAEEAGDGQLDDLVAYIARVTQVSRSG</sequence>
<reference evidence="12 13" key="1">
    <citation type="submission" date="2017-05" db="EMBL/GenBank/DDBJ databases">
        <title>Comparative genomic and metabolic analysis of manganese-oxidizing mechanisms in Celeribater manganoxidans DY25T: its adaption to the environment of polymetallic nodule.</title>
        <authorList>
            <person name="Wang X."/>
        </authorList>
    </citation>
    <scope>NUCLEOTIDE SEQUENCE [LARGE SCALE GENOMIC DNA]</scope>
    <source>
        <strain evidence="12 13">DY25</strain>
    </source>
</reference>
<comment type="catalytic activity">
    <reaction evidence="7 10">
        <text>lipid IVA (E. coli) + CMP-3-deoxy-beta-D-manno-octulosonate = alpha-Kdo-(2-&gt;6)-lipid IVA (E. coli) + CMP + H(+)</text>
        <dbReference type="Rhea" id="RHEA:28066"/>
        <dbReference type="ChEBI" id="CHEBI:15378"/>
        <dbReference type="ChEBI" id="CHEBI:58603"/>
        <dbReference type="ChEBI" id="CHEBI:60364"/>
        <dbReference type="ChEBI" id="CHEBI:60377"/>
        <dbReference type="ChEBI" id="CHEBI:85987"/>
        <dbReference type="EC" id="2.4.99.12"/>
    </reaction>
</comment>
<feature type="site" description="Transition state stabilizer" evidence="9">
    <location>
        <position position="136"/>
    </location>
</feature>
<dbReference type="Proteomes" id="UP000219050">
    <property type="component" value="Chromosome"/>
</dbReference>
<keyword evidence="10" id="KW-0448">Lipopolysaccharide biosynthesis</keyword>
<evidence type="ECO:0000256" key="7">
    <source>
        <dbReference type="ARBA" id="ARBA00049183"/>
    </source>
</evidence>
<evidence type="ECO:0000256" key="2">
    <source>
        <dbReference type="ARBA" id="ARBA00004713"/>
    </source>
</evidence>
<keyword evidence="13" id="KW-1185">Reference proteome</keyword>
<feature type="active site" description="Proton acceptor" evidence="8">
    <location>
        <position position="66"/>
    </location>
</feature>
<evidence type="ECO:0000256" key="8">
    <source>
        <dbReference type="PIRSR" id="PIRSR639901-1"/>
    </source>
</evidence>